<dbReference type="InterPro" id="IPR007061">
    <property type="entry name" value="MST-like"/>
</dbReference>
<comment type="caution">
    <text evidence="1">The sequence shown here is derived from an EMBL/GenBank/DDBJ whole genome shotgun (WGS) entry which is preliminary data.</text>
</comment>
<keyword evidence="2" id="KW-1185">Reference proteome</keyword>
<reference evidence="1 2" key="1">
    <citation type="submission" date="2017-07" db="EMBL/GenBank/DDBJ databases">
        <title>Genome sequencing and assembly of Paenibacillus rigui.</title>
        <authorList>
            <person name="Mayilraj S."/>
        </authorList>
    </citation>
    <scope>NUCLEOTIDE SEQUENCE [LARGE SCALE GENOMIC DNA]</scope>
    <source>
        <strain evidence="1 2">JCM 16352</strain>
    </source>
</reference>
<protein>
    <recommendedName>
        <fullName evidence="3">DUF1572 domain-containing protein</fullName>
    </recommendedName>
</protein>
<proteinExistence type="predicted"/>
<organism evidence="1 2">
    <name type="scientific">Paenibacillus rigui</name>
    <dbReference type="NCBI Taxonomy" id="554312"/>
    <lineage>
        <taxon>Bacteria</taxon>
        <taxon>Bacillati</taxon>
        <taxon>Bacillota</taxon>
        <taxon>Bacilli</taxon>
        <taxon>Bacillales</taxon>
        <taxon>Paenibacillaceae</taxon>
        <taxon>Paenibacillus</taxon>
    </lineage>
</organism>
<name>A0A229UHB2_9BACL</name>
<accession>A0A229UHB2</accession>
<dbReference type="SUPFAM" id="SSF109854">
    <property type="entry name" value="DinB/YfiT-like putative metalloenzymes"/>
    <property type="match status" value="1"/>
</dbReference>
<dbReference type="Pfam" id="PF04978">
    <property type="entry name" value="MST"/>
    <property type="match status" value="1"/>
</dbReference>
<dbReference type="AlphaFoldDB" id="A0A229UHB2"/>
<evidence type="ECO:0000313" key="2">
    <source>
        <dbReference type="Proteomes" id="UP000215509"/>
    </source>
</evidence>
<dbReference type="EMBL" id="NMQW01000057">
    <property type="protein sequence ID" value="OXM82787.1"/>
    <property type="molecule type" value="Genomic_DNA"/>
</dbReference>
<gene>
    <name evidence="1" type="ORF">CF651_29430</name>
</gene>
<sequence length="195" mass="22620">MCIIIPVYEYLYIAEGANTMKLNDIVLNEMNKQLKRIEACLHLLSDEQVWHRFKPNMNSIGNLCMHLAGNEYQHFVSGIGKAPFNRTRSEEFSMNRGIPGKELAELLKDVRRQSSSILEAMTERDLKTSITVHFSIDDWNKMMVRPAFETNSNYSRDLETMLIQVCEHYSYHSGQVVILTKLLMDREDNITGTFH</sequence>
<dbReference type="Proteomes" id="UP000215509">
    <property type="component" value="Unassembled WGS sequence"/>
</dbReference>
<dbReference type="OrthoDB" id="68731at2"/>
<dbReference type="Gene3D" id="1.20.120.450">
    <property type="entry name" value="dinb family like domain"/>
    <property type="match status" value="1"/>
</dbReference>
<evidence type="ECO:0008006" key="3">
    <source>
        <dbReference type="Google" id="ProtNLM"/>
    </source>
</evidence>
<evidence type="ECO:0000313" key="1">
    <source>
        <dbReference type="EMBL" id="OXM82787.1"/>
    </source>
</evidence>
<dbReference type="InterPro" id="IPR034660">
    <property type="entry name" value="DinB/YfiT-like"/>
</dbReference>